<comment type="caution">
    <text evidence="1">The sequence shown here is derived from an EMBL/GenBank/DDBJ whole genome shotgun (WGS) entry which is preliminary data.</text>
</comment>
<sequence length="81" mass="9453">PAGPCICYIWSPTVTLHSLYLVSHRPCIHCICSPTVHRIQKCYYFSKYKLLYTFSHQQLQQSCDFSRALAKACRRSFLFCS</sequence>
<proteinExistence type="predicted"/>
<dbReference type="EMBL" id="CATNWA010017214">
    <property type="protein sequence ID" value="CAI9598872.1"/>
    <property type="molecule type" value="Genomic_DNA"/>
</dbReference>
<reference evidence="1" key="1">
    <citation type="submission" date="2023-05" db="EMBL/GenBank/DDBJ databases">
        <authorList>
            <person name="Stuckert A."/>
        </authorList>
    </citation>
    <scope>NUCLEOTIDE SEQUENCE</scope>
</reference>
<protein>
    <submittedName>
        <fullName evidence="1">Uncharacterized protein</fullName>
    </submittedName>
</protein>
<feature type="non-terminal residue" evidence="1">
    <location>
        <position position="81"/>
    </location>
</feature>
<dbReference type="Proteomes" id="UP001162483">
    <property type="component" value="Unassembled WGS sequence"/>
</dbReference>
<name>A0ABN9FPA2_9NEOB</name>
<evidence type="ECO:0000313" key="1">
    <source>
        <dbReference type="EMBL" id="CAI9598872.1"/>
    </source>
</evidence>
<gene>
    <name evidence="1" type="ORF">SPARVUS_LOCUS12506708</name>
</gene>
<organism evidence="1 2">
    <name type="scientific">Staurois parvus</name>
    <dbReference type="NCBI Taxonomy" id="386267"/>
    <lineage>
        <taxon>Eukaryota</taxon>
        <taxon>Metazoa</taxon>
        <taxon>Chordata</taxon>
        <taxon>Craniata</taxon>
        <taxon>Vertebrata</taxon>
        <taxon>Euteleostomi</taxon>
        <taxon>Amphibia</taxon>
        <taxon>Batrachia</taxon>
        <taxon>Anura</taxon>
        <taxon>Neobatrachia</taxon>
        <taxon>Ranoidea</taxon>
        <taxon>Ranidae</taxon>
        <taxon>Staurois</taxon>
    </lineage>
</organism>
<keyword evidence="2" id="KW-1185">Reference proteome</keyword>
<accession>A0ABN9FPA2</accession>
<evidence type="ECO:0000313" key="2">
    <source>
        <dbReference type="Proteomes" id="UP001162483"/>
    </source>
</evidence>
<feature type="non-terminal residue" evidence="1">
    <location>
        <position position="1"/>
    </location>
</feature>